<dbReference type="PANTHER" id="PTHR37299">
    <property type="entry name" value="TRANSCRIPTIONAL REGULATOR-RELATED"/>
    <property type="match status" value="1"/>
</dbReference>
<dbReference type="SMART" id="SM00850">
    <property type="entry name" value="LytTR"/>
    <property type="match status" value="1"/>
</dbReference>
<dbReference type="Proteomes" id="UP000512167">
    <property type="component" value="Chromosome"/>
</dbReference>
<dbReference type="RefSeq" id="WP_312031066.1">
    <property type="nucleotide sequence ID" value="NZ_CP051151.1"/>
</dbReference>
<dbReference type="GO" id="GO:0003677">
    <property type="term" value="F:DNA binding"/>
    <property type="evidence" value="ECO:0007669"/>
    <property type="project" value="InterPro"/>
</dbReference>
<evidence type="ECO:0000313" key="2">
    <source>
        <dbReference type="EMBL" id="QLY40240.1"/>
    </source>
</evidence>
<dbReference type="EMBL" id="CP051151">
    <property type="protein sequence ID" value="QLY40240.1"/>
    <property type="molecule type" value="Genomic_DNA"/>
</dbReference>
<dbReference type="GO" id="GO:0000156">
    <property type="term" value="F:phosphorelay response regulator activity"/>
    <property type="evidence" value="ECO:0007669"/>
    <property type="project" value="InterPro"/>
</dbReference>
<dbReference type="Pfam" id="PF04397">
    <property type="entry name" value="LytTR"/>
    <property type="match status" value="1"/>
</dbReference>
<evidence type="ECO:0000313" key="3">
    <source>
        <dbReference type="Proteomes" id="UP000512167"/>
    </source>
</evidence>
<dbReference type="KEGG" id="tbk:HF295_04930"/>
<keyword evidence="3" id="KW-1185">Reference proteome</keyword>
<dbReference type="AlphaFoldDB" id="A0A7L6N1V5"/>
<dbReference type="InterPro" id="IPR046947">
    <property type="entry name" value="LytR-like"/>
</dbReference>
<organism evidence="2 3">
    <name type="scientific">Hujiaoplasma nucleasis</name>
    <dbReference type="NCBI Taxonomy" id="2725268"/>
    <lineage>
        <taxon>Bacteria</taxon>
        <taxon>Bacillati</taxon>
        <taxon>Mycoplasmatota</taxon>
        <taxon>Mollicutes</taxon>
        <taxon>Candidatus Izemoplasmatales</taxon>
        <taxon>Hujiaoplasmataceae</taxon>
        <taxon>Hujiaoplasma</taxon>
    </lineage>
</organism>
<evidence type="ECO:0000259" key="1">
    <source>
        <dbReference type="PROSITE" id="PS50930"/>
    </source>
</evidence>
<dbReference type="Gene3D" id="2.40.50.1020">
    <property type="entry name" value="LytTr DNA-binding domain"/>
    <property type="match status" value="1"/>
</dbReference>
<proteinExistence type="predicted"/>
<dbReference type="InterPro" id="IPR007492">
    <property type="entry name" value="LytTR_DNA-bd_dom"/>
</dbReference>
<gene>
    <name evidence="2" type="ORF">HF295_04930</name>
</gene>
<sequence length="173" mass="20607">MFKLKVKDNKHQNIKEQLKLKESPNYSYVITDDKNLVEEDKINIVFNHNHILEMNKVLDLLVKGQDLYINGYNQFGEKRVECRNIHYIISQQDDVFAVLSQTKLIVKMKLYELEELLLDKQFIRVSKYCLVNIGKINYIRSLLNSKLELQMDNGDLCEVNRYYLKEFKEALKL</sequence>
<protein>
    <submittedName>
        <fullName evidence="2">LytTR family transcriptional regulator</fullName>
    </submittedName>
</protein>
<accession>A0A7L6N1V5</accession>
<dbReference type="PROSITE" id="PS50930">
    <property type="entry name" value="HTH_LYTTR"/>
    <property type="match status" value="1"/>
</dbReference>
<reference evidence="2 3" key="1">
    <citation type="submission" date="2020-04" db="EMBL/GenBank/DDBJ databases">
        <authorList>
            <person name="Zheng R.K."/>
            <person name="Sun C.M."/>
        </authorList>
    </citation>
    <scope>NUCLEOTIDE SEQUENCE [LARGE SCALE GENOMIC DNA]</scope>
    <source>
        <strain evidence="3">zrk29</strain>
    </source>
</reference>
<name>A0A7L6N1V5_9MOLU</name>
<feature type="domain" description="HTH LytTR-type" evidence="1">
    <location>
        <begin position="69"/>
        <end position="173"/>
    </location>
</feature>
<dbReference type="PANTHER" id="PTHR37299:SF4">
    <property type="entry name" value="TRANSCRIPTIONAL REGULATOR"/>
    <property type="match status" value="1"/>
</dbReference>